<protein>
    <recommendedName>
        <fullName evidence="2">Rhodanese domain-containing protein</fullName>
    </recommendedName>
</protein>
<feature type="region of interest" description="Disordered" evidence="1">
    <location>
        <begin position="1"/>
        <end position="22"/>
    </location>
</feature>
<dbReference type="GeneID" id="64976626"/>
<dbReference type="SMART" id="SM00450">
    <property type="entry name" value="RHOD"/>
    <property type="match status" value="1"/>
</dbReference>
<dbReference type="FunFam" id="3.40.250.10:FF:000045">
    <property type="entry name" value="Arsenate reductase (Arc2), putative"/>
    <property type="match status" value="1"/>
</dbReference>
<dbReference type="Proteomes" id="UP000654913">
    <property type="component" value="Chromosome 5"/>
</dbReference>
<evidence type="ECO:0000256" key="1">
    <source>
        <dbReference type="SAM" id="MobiDB-lite"/>
    </source>
</evidence>
<dbReference type="KEGG" id="apuu:APUU_51332S"/>
<feature type="domain" description="Rhodanese" evidence="2">
    <location>
        <begin position="38"/>
        <end position="139"/>
    </location>
</feature>
<dbReference type="RefSeq" id="XP_041558815.1">
    <property type="nucleotide sequence ID" value="XM_041706428.1"/>
</dbReference>
<dbReference type="OrthoDB" id="8300214at2759"/>
<dbReference type="AlphaFoldDB" id="A0A7R8APN2"/>
<name>A0A7R8APN2_9EURO</name>
<dbReference type="EMBL" id="AP024447">
    <property type="protein sequence ID" value="BCS26621.1"/>
    <property type="molecule type" value="Genomic_DNA"/>
</dbReference>
<proteinExistence type="predicted"/>
<dbReference type="Gene3D" id="3.40.250.10">
    <property type="entry name" value="Rhodanese-like domain"/>
    <property type="match status" value="1"/>
</dbReference>
<dbReference type="PROSITE" id="PS50206">
    <property type="entry name" value="RHODANESE_3"/>
    <property type="match status" value="1"/>
</dbReference>
<evidence type="ECO:0000313" key="3">
    <source>
        <dbReference type="EMBL" id="BCS26621.1"/>
    </source>
</evidence>
<gene>
    <name evidence="3" type="ORF">APUU_51332S</name>
</gene>
<keyword evidence="4" id="KW-1185">Reference proteome</keyword>
<dbReference type="Pfam" id="PF00581">
    <property type="entry name" value="Rhodanese"/>
    <property type="match status" value="1"/>
</dbReference>
<dbReference type="InterPro" id="IPR036873">
    <property type="entry name" value="Rhodanese-like_dom_sf"/>
</dbReference>
<organism evidence="3 4">
    <name type="scientific">Aspergillus puulaauensis</name>
    <dbReference type="NCBI Taxonomy" id="1220207"/>
    <lineage>
        <taxon>Eukaryota</taxon>
        <taxon>Fungi</taxon>
        <taxon>Dikarya</taxon>
        <taxon>Ascomycota</taxon>
        <taxon>Pezizomycotina</taxon>
        <taxon>Eurotiomycetes</taxon>
        <taxon>Eurotiomycetidae</taxon>
        <taxon>Eurotiales</taxon>
        <taxon>Aspergillaceae</taxon>
        <taxon>Aspergillus</taxon>
    </lineage>
</organism>
<reference evidence="3" key="1">
    <citation type="submission" date="2021-01" db="EMBL/GenBank/DDBJ databases">
        <authorList>
            <consortium name="Aspergillus puulaauensis MK2 genome sequencing consortium"/>
            <person name="Kazuki M."/>
            <person name="Futagami T."/>
        </authorList>
    </citation>
    <scope>NUCLEOTIDE SEQUENCE</scope>
    <source>
        <strain evidence="3">MK2</strain>
    </source>
</reference>
<dbReference type="CDD" id="cd01443">
    <property type="entry name" value="Cdc25_Acr2p"/>
    <property type="match status" value="1"/>
</dbReference>
<dbReference type="InterPro" id="IPR001763">
    <property type="entry name" value="Rhodanese-like_dom"/>
</dbReference>
<sequence length="151" mass="16339">MTEPAPWHASFPNPRTSDPAALPRPTLRQWLQQGTKTPGSDFLLVDLRRTDQDGGTIRGSLNLPAQSLYPTLSTLYSLVRAAGVKDVVFYCGSCGGRGTRAAGWFADYLADQGADGEVKSWKLEGGIKGWVNEGEDYTALMDGFDGAVWAK</sequence>
<evidence type="ECO:0000313" key="4">
    <source>
        <dbReference type="Proteomes" id="UP000654913"/>
    </source>
</evidence>
<dbReference type="SUPFAM" id="SSF52821">
    <property type="entry name" value="Rhodanese/Cell cycle control phosphatase"/>
    <property type="match status" value="1"/>
</dbReference>
<evidence type="ECO:0000259" key="2">
    <source>
        <dbReference type="PROSITE" id="PS50206"/>
    </source>
</evidence>
<accession>A0A7R8APN2</accession>
<reference evidence="3" key="2">
    <citation type="submission" date="2021-02" db="EMBL/GenBank/DDBJ databases">
        <title>Aspergillus puulaauensis MK2 genome sequence.</title>
        <authorList>
            <person name="Futagami T."/>
            <person name="Mori K."/>
            <person name="Kadooka C."/>
            <person name="Tanaka T."/>
        </authorList>
    </citation>
    <scope>NUCLEOTIDE SEQUENCE</scope>
    <source>
        <strain evidence="3">MK2</strain>
    </source>
</reference>